<sequence length="242" mass="27015">MKLNRSQLSFLITFFSMSLIVLALYNIHLGAKEQGEYVVELTLLNDEELEKLLEEEKKAEKELDQSSQSKSNLAVNEASKPSFGKPEPLKTLEELMENDETSSTSDEESDYLNSTNGYGASLKKLSKQREDAKQKLGELEAKKTKSTSYSKRNTTVSYSLVDRNHYELPIPVYTCIEGGKIVINILVDASGYVIQAEVNKKSSNTLNGCLVENAITYALLARFNSGSELQQKGTITYLFQGK</sequence>
<reference evidence="2 3" key="1">
    <citation type="submission" date="2024-07" db="EMBL/GenBank/DDBJ databases">
        <title>The genome sequence of type strain Sediminicola arcticus GDMCC 1.2805.</title>
        <authorList>
            <person name="Liu Y."/>
        </authorList>
    </citation>
    <scope>NUCLEOTIDE SEQUENCE [LARGE SCALE GENOMIC DNA]</scope>
    <source>
        <strain evidence="2 3">GDMCC 1.2805</strain>
    </source>
</reference>
<keyword evidence="3" id="KW-1185">Reference proteome</keyword>
<dbReference type="EMBL" id="JBEXAE010000001">
    <property type="protein sequence ID" value="MET6989245.1"/>
    <property type="molecule type" value="Genomic_DNA"/>
</dbReference>
<feature type="compositionally biased region" description="Polar residues" evidence="1">
    <location>
        <begin position="65"/>
        <end position="74"/>
    </location>
</feature>
<proteinExistence type="predicted"/>
<gene>
    <name evidence="2" type="ORF">ABXZ36_01130</name>
</gene>
<feature type="region of interest" description="Disordered" evidence="1">
    <location>
        <begin position="57"/>
        <end position="88"/>
    </location>
</feature>
<evidence type="ECO:0000256" key="1">
    <source>
        <dbReference type="SAM" id="MobiDB-lite"/>
    </source>
</evidence>
<name>A0ABV2SQ21_9FLAO</name>
<evidence type="ECO:0000313" key="2">
    <source>
        <dbReference type="EMBL" id="MET6989245.1"/>
    </source>
</evidence>
<evidence type="ECO:0008006" key="4">
    <source>
        <dbReference type="Google" id="ProtNLM"/>
    </source>
</evidence>
<evidence type="ECO:0000313" key="3">
    <source>
        <dbReference type="Proteomes" id="UP001549799"/>
    </source>
</evidence>
<accession>A0ABV2SQ21</accession>
<comment type="caution">
    <text evidence="2">The sequence shown here is derived from an EMBL/GenBank/DDBJ whole genome shotgun (WGS) entry which is preliminary data.</text>
</comment>
<organism evidence="2 3">
    <name type="scientific">Sediminicola arcticus</name>
    <dbReference type="NCBI Taxonomy" id="1574308"/>
    <lineage>
        <taxon>Bacteria</taxon>
        <taxon>Pseudomonadati</taxon>
        <taxon>Bacteroidota</taxon>
        <taxon>Flavobacteriia</taxon>
        <taxon>Flavobacteriales</taxon>
        <taxon>Flavobacteriaceae</taxon>
        <taxon>Sediminicola</taxon>
    </lineage>
</organism>
<dbReference type="RefSeq" id="WP_354613613.1">
    <property type="nucleotide sequence ID" value="NZ_JBEXAE010000001.1"/>
</dbReference>
<dbReference type="Proteomes" id="UP001549799">
    <property type="component" value="Unassembled WGS sequence"/>
</dbReference>
<protein>
    <recommendedName>
        <fullName evidence="4">Energy transducer TonB</fullName>
    </recommendedName>
</protein>